<dbReference type="Pfam" id="PF06179">
    <property type="entry name" value="Med22"/>
    <property type="match status" value="1"/>
</dbReference>
<evidence type="ECO:0000256" key="5">
    <source>
        <dbReference type="ARBA" id="ARBA00023242"/>
    </source>
</evidence>
<organism evidence="6 7">
    <name type="scientific">Saccharata proteae CBS 121410</name>
    <dbReference type="NCBI Taxonomy" id="1314787"/>
    <lineage>
        <taxon>Eukaryota</taxon>
        <taxon>Fungi</taxon>
        <taxon>Dikarya</taxon>
        <taxon>Ascomycota</taxon>
        <taxon>Pezizomycotina</taxon>
        <taxon>Dothideomycetes</taxon>
        <taxon>Dothideomycetes incertae sedis</taxon>
        <taxon>Botryosphaeriales</taxon>
        <taxon>Saccharataceae</taxon>
        <taxon>Saccharata</taxon>
    </lineage>
</organism>
<dbReference type="GO" id="GO:0003712">
    <property type="term" value="F:transcription coregulator activity"/>
    <property type="evidence" value="ECO:0007669"/>
    <property type="project" value="InterPro"/>
</dbReference>
<comment type="subcellular location">
    <subcellularLocation>
        <location evidence="1">Nucleus</location>
    </subcellularLocation>
</comment>
<dbReference type="GO" id="GO:0006357">
    <property type="term" value="P:regulation of transcription by RNA polymerase II"/>
    <property type="evidence" value="ECO:0007669"/>
    <property type="project" value="InterPro"/>
</dbReference>
<evidence type="ECO:0000256" key="3">
    <source>
        <dbReference type="ARBA" id="ARBA00023015"/>
    </source>
</evidence>
<dbReference type="Proteomes" id="UP000799776">
    <property type="component" value="Unassembled WGS sequence"/>
</dbReference>
<evidence type="ECO:0000256" key="2">
    <source>
        <dbReference type="ARBA" id="ARBA00005942"/>
    </source>
</evidence>
<dbReference type="OrthoDB" id="203279at2759"/>
<evidence type="ECO:0000313" key="7">
    <source>
        <dbReference type="Proteomes" id="UP000799776"/>
    </source>
</evidence>
<dbReference type="GO" id="GO:0016592">
    <property type="term" value="C:mediator complex"/>
    <property type="evidence" value="ECO:0007669"/>
    <property type="project" value="InterPro"/>
</dbReference>
<keyword evidence="7" id="KW-1185">Reference proteome</keyword>
<evidence type="ECO:0000313" key="6">
    <source>
        <dbReference type="EMBL" id="KAF2085219.1"/>
    </source>
</evidence>
<dbReference type="InterPro" id="IPR009332">
    <property type="entry name" value="Med22"/>
</dbReference>
<comment type="similarity">
    <text evidence="2">Belongs to the Mediator complex subunit 22 family.</text>
</comment>
<keyword evidence="4" id="KW-0804">Transcription</keyword>
<protein>
    <recommendedName>
        <fullName evidence="8">Mediator of RNA polymerase II transcription subunit 22</fullName>
    </recommendedName>
</protein>
<dbReference type="EMBL" id="ML978732">
    <property type="protein sequence ID" value="KAF2085219.1"/>
    <property type="molecule type" value="Genomic_DNA"/>
</dbReference>
<comment type="caution">
    <text evidence="6">The sequence shown here is derived from an EMBL/GenBank/DDBJ whole genome shotgun (WGS) entry which is preliminary data.</text>
</comment>
<keyword evidence="3" id="KW-0805">Transcription regulation</keyword>
<gene>
    <name evidence="6" type="ORF">K490DRAFT_67870</name>
</gene>
<accession>A0A9P4HSJ5</accession>
<reference evidence="6" key="1">
    <citation type="journal article" date="2020" name="Stud. Mycol.">
        <title>101 Dothideomycetes genomes: a test case for predicting lifestyles and emergence of pathogens.</title>
        <authorList>
            <person name="Haridas S."/>
            <person name="Albert R."/>
            <person name="Binder M."/>
            <person name="Bloem J."/>
            <person name="Labutti K."/>
            <person name="Salamov A."/>
            <person name="Andreopoulos B."/>
            <person name="Baker S."/>
            <person name="Barry K."/>
            <person name="Bills G."/>
            <person name="Bluhm B."/>
            <person name="Cannon C."/>
            <person name="Castanera R."/>
            <person name="Culley D."/>
            <person name="Daum C."/>
            <person name="Ezra D."/>
            <person name="Gonzalez J."/>
            <person name="Henrissat B."/>
            <person name="Kuo A."/>
            <person name="Liang C."/>
            <person name="Lipzen A."/>
            <person name="Lutzoni F."/>
            <person name="Magnuson J."/>
            <person name="Mondo S."/>
            <person name="Nolan M."/>
            <person name="Ohm R."/>
            <person name="Pangilinan J."/>
            <person name="Park H.-J."/>
            <person name="Ramirez L."/>
            <person name="Alfaro M."/>
            <person name="Sun H."/>
            <person name="Tritt A."/>
            <person name="Yoshinaga Y."/>
            <person name="Zwiers L.-H."/>
            <person name="Turgeon B."/>
            <person name="Goodwin S."/>
            <person name="Spatafora J."/>
            <person name="Crous P."/>
            <person name="Grigoriev I."/>
        </authorList>
    </citation>
    <scope>NUCLEOTIDE SEQUENCE</scope>
    <source>
        <strain evidence="6">CBS 121410</strain>
    </source>
</reference>
<evidence type="ECO:0008006" key="8">
    <source>
        <dbReference type="Google" id="ProtNLM"/>
    </source>
</evidence>
<evidence type="ECO:0000256" key="1">
    <source>
        <dbReference type="ARBA" id="ARBA00004123"/>
    </source>
</evidence>
<sequence>MATVQKSPSVLLEERMNKRVGMLVQRFENLIALVAPNSTDLRSTANMQFQMAVESAALIKGAEDTLTLIREMQEMLLFGQLDTLERSGMTQMTDDVEAVAVLIEELVGEKY</sequence>
<evidence type="ECO:0000256" key="4">
    <source>
        <dbReference type="ARBA" id="ARBA00023163"/>
    </source>
</evidence>
<proteinExistence type="inferred from homology"/>
<name>A0A9P4HSJ5_9PEZI</name>
<keyword evidence="5" id="KW-0539">Nucleus</keyword>
<dbReference type="AlphaFoldDB" id="A0A9P4HSJ5"/>